<dbReference type="EMBL" id="JARJCW010000065">
    <property type="protein sequence ID" value="KAJ7199924.1"/>
    <property type="molecule type" value="Genomic_DNA"/>
</dbReference>
<dbReference type="Proteomes" id="UP001219525">
    <property type="component" value="Unassembled WGS sequence"/>
</dbReference>
<evidence type="ECO:0000313" key="3">
    <source>
        <dbReference type="EMBL" id="KAJ7199924.1"/>
    </source>
</evidence>
<accession>A0AAD6Y6Z5</accession>
<evidence type="ECO:0000313" key="4">
    <source>
        <dbReference type="Proteomes" id="UP001219525"/>
    </source>
</evidence>
<feature type="region of interest" description="Disordered" evidence="2">
    <location>
        <begin position="786"/>
        <end position="820"/>
    </location>
</feature>
<name>A0AAD6Y6Z5_9AGAR</name>
<keyword evidence="4" id="KW-1185">Reference proteome</keyword>
<gene>
    <name evidence="3" type="ORF">GGX14DRAFT_400928</name>
</gene>
<reference evidence="3" key="1">
    <citation type="submission" date="2023-03" db="EMBL/GenBank/DDBJ databases">
        <title>Massive genome expansion in bonnet fungi (Mycena s.s.) driven by repeated elements and novel gene families across ecological guilds.</title>
        <authorList>
            <consortium name="Lawrence Berkeley National Laboratory"/>
            <person name="Harder C.B."/>
            <person name="Miyauchi S."/>
            <person name="Viragh M."/>
            <person name="Kuo A."/>
            <person name="Thoen E."/>
            <person name="Andreopoulos B."/>
            <person name="Lu D."/>
            <person name="Skrede I."/>
            <person name="Drula E."/>
            <person name="Henrissat B."/>
            <person name="Morin E."/>
            <person name="Kohler A."/>
            <person name="Barry K."/>
            <person name="LaButti K."/>
            <person name="Morin E."/>
            <person name="Salamov A."/>
            <person name="Lipzen A."/>
            <person name="Mereny Z."/>
            <person name="Hegedus B."/>
            <person name="Baldrian P."/>
            <person name="Stursova M."/>
            <person name="Weitz H."/>
            <person name="Taylor A."/>
            <person name="Grigoriev I.V."/>
            <person name="Nagy L.G."/>
            <person name="Martin F."/>
            <person name="Kauserud H."/>
        </authorList>
    </citation>
    <scope>NUCLEOTIDE SEQUENCE</scope>
    <source>
        <strain evidence="3">9144</strain>
    </source>
</reference>
<feature type="coiled-coil region" evidence="1">
    <location>
        <begin position="605"/>
        <end position="673"/>
    </location>
</feature>
<evidence type="ECO:0000256" key="1">
    <source>
        <dbReference type="SAM" id="Coils"/>
    </source>
</evidence>
<protein>
    <submittedName>
        <fullName evidence="3">Uncharacterized protein</fullName>
    </submittedName>
</protein>
<keyword evidence="1" id="KW-0175">Coiled coil</keyword>
<sequence length="834" mass="92771">MSTNTESAAPALFPKSFTAEDISFLTNGPPDLIRFGRLLDKVPYNPLTAVFALNELYCHDHQRDIIPQALDVIRTSVEHHPSEGWVATSHWSAVPDSEAHSQDNTKILDREKQPIKARIVRGGHRWTVAKELVNRKHPNAKTEFKLDLLPLWFDHCHPLLIKGFIIQDNSPHALTPPHRGPVLGLARFAMETIALNHEAETDLITLFPSLVSLGLVPRNSANARPEQKAITRCLRHPTAFLALKKLVDHPALNKWTDDEICALLDFVADSMHGCEDALDQLMMKLYDEPYTTDQQEGGGEYYLTAYIEAKQPGLSQKAPVSLWLTSQDWLTSDPELPALVKKYEFLSSLPMYGHVFHLVPPAFAVGGAVHGWVQAFRAILSLVALILLGPEQAAISLCQAKKTGTSGTPTNYSDLKKHVENSLSLKGAAFFKGKNPDCDGTKDWKRLINNLITSMDFLALGNSVFPGLHNASGGRISDNAAFKYGAATWTEPAVTVLAKWTVDHIFGNQAWWKVLIETDFLPSGYTFPWASKVSIPHISPDATFTYTKKLLLVKKQEEQKGELAKRLVATAEETKELALKLMNLQADQSNTQSRLDALTAMNTPEEEAKYKAEYAAEEAQRAERNKAHKQRVAQAKADEERTKQEYVEQQKKLEEEHKKLDAAAKAAAEERQRAEMVQLERVSLTAHIQSTADKVTALELQKSQKDAQHHKLEGRFTKLAGTSVAEPELPKLPDSPPIAALASRIEPEIPVEVRINSLRTSLNEVINNTEDVELLDDLVQFIKRARSDSARGGSPPPKRPKSKQVVVDGPLRPRRTRGATLLDEIDQDILDSAS</sequence>
<dbReference type="AlphaFoldDB" id="A0AAD6Y6Z5"/>
<evidence type="ECO:0000256" key="2">
    <source>
        <dbReference type="SAM" id="MobiDB-lite"/>
    </source>
</evidence>
<comment type="caution">
    <text evidence="3">The sequence shown here is derived from an EMBL/GenBank/DDBJ whole genome shotgun (WGS) entry which is preliminary data.</text>
</comment>
<organism evidence="3 4">
    <name type="scientific">Mycena pura</name>
    <dbReference type="NCBI Taxonomy" id="153505"/>
    <lineage>
        <taxon>Eukaryota</taxon>
        <taxon>Fungi</taxon>
        <taxon>Dikarya</taxon>
        <taxon>Basidiomycota</taxon>
        <taxon>Agaricomycotina</taxon>
        <taxon>Agaricomycetes</taxon>
        <taxon>Agaricomycetidae</taxon>
        <taxon>Agaricales</taxon>
        <taxon>Marasmiineae</taxon>
        <taxon>Mycenaceae</taxon>
        <taxon>Mycena</taxon>
    </lineage>
</organism>
<proteinExistence type="predicted"/>